<dbReference type="AlphaFoldDB" id="A0A9D3U6N8"/>
<evidence type="ECO:0000313" key="2">
    <source>
        <dbReference type="EMBL" id="KAH1030925.1"/>
    </source>
</evidence>
<comment type="caution">
    <text evidence="2">The sequence shown here is derived from an EMBL/GenBank/DDBJ whole genome shotgun (WGS) entry which is preliminary data.</text>
</comment>
<reference evidence="2 3" key="1">
    <citation type="journal article" date="2021" name="Plant Biotechnol. J.">
        <title>Multi-omics assisted identification of the key and species-specific regulatory components of drought-tolerant mechanisms in Gossypium stocksii.</title>
        <authorList>
            <person name="Yu D."/>
            <person name="Ke L."/>
            <person name="Zhang D."/>
            <person name="Wu Y."/>
            <person name="Sun Y."/>
            <person name="Mei J."/>
            <person name="Sun J."/>
            <person name="Sun Y."/>
        </authorList>
    </citation>
    <scope>NUCLEOTIDE SEQUENCE [LARGE SCALE GENOMIC DNA]</scope>
    <source>
        <strain evidence="3">cv. E1</strain>
        <tissue evidence="2">Leaf</tissue>
    </source>
</reference>
<keyword evidence="3" id="KW-1185">Reference proteome</keyword>
<gene>
    <name evidence="2" type="ORF">J1N35_043099</name>
</gene>
<accession>A0A9D3U6N8</accession>
<sequence length="58" mass="6342">MAELEDNAISLTSGSDNPELGTEALTRVVREVLEIVFEARIRGTSETLQTMCVDCAKK</sequence>
<evidence type="ECO:0000313" key="3">
    <source>
        <dbReference type="Proteomes" id="UP000828251"/>
    </source>
</evidence>
<feature type="region of interest" description="Disordered" evidence="1">
    <location>
        <begin position="1"/>
        <end position="22"/>
    </location>
</feature>
<protein>
    <submittedName>
        <fullName evidence="2">Uncharacterized protein</fullName>
    </submittedName>
</protein>
<organism evidence="2 3">
    <name type="scientific">Gossypium stocksii</name>
    <dbReference type="NCBI Taxonomy" id="47602"/>
    <lineage>
        <taxon>Eukaryota</taxon>
        <taxon>Viridiplantae</taxon>
        <taxon>Streptophyta</taxon>
        <taxon>Embryophyta</taxon>
        <taxon>Tracheophyta</taxon>
        <taxon>Spermatophyta</taxon>
        <taxon>Magnoliopsida</taxon>
        <taxon>eudicotyledons</taxon>
        <taxon>Gunneridae</taxon>
        <taxon>Pentapetalae</taxon>
        <taxon>rosids</taxon>
        <taxon>malvids</taxon>
        <taxon>Malvales</taxon>
        <taxon>Malvaceae</taxon>
        <taxon>Malvoideae</taxon>
        <taxon>Gossypium</taxon>
    </lineage>
</organism>
<dbReference type="EMBL" id="JAIQCV010000013">
    <property type="protein sequence ID" value="KAH1030925.1"/>
    <property type="molecule type" value="Genomic_DNA"/>
</dbReference>
<proteinExistence type="predicted"/>
<dbReference type="Proteomes" id="UP000828251">
    <property type="component" value="Unassembled WGS sequence"/>
</dbReference>
<name>A0A9D3U6N8_9ROSI</name>
<evidence type="ECO:0000256" key="1">
    <source>
        <dbReference type="SAM" id="MobiDB-lite"/>
    </source>
</evidence>